<reference evidence="1" key="1">
    <citation type="submission" date="2020-05" db="EMBL/GenBank/DDBJ databases">
        <title>Mycena genomes resolve the evolution of fungal bioluminescence.</title>
        <authorList>
            <person name="Tsai I.J."/>
        </authorList>
    </citation>
    <scope>NUCLEOTIDE SEQUENCE</scope>
    <source>
        <strain evidence="1">160909Yilan</strain>
    </source>
</reference>
<dbReference type="SUPFAM" id="SSF52047">
    <property type="entry name" value="RNI-like"/>
    <property type="match status" value="1"/>
</dbReference>
<dbReference type="EMBL" id="JACAZH010000014">
    <property type="protein sequence ID" value="KAF7350619.1"/>
    <property type="molecule type" value="Genomic_DNA"/>
</dbReference>
<protein>
    <submittedName>
        <fullName evidence="1">F-box domain-containing protein</fullName>
    </submittedName>
</protein>
<keyword evidence="2" id="KW-1185">Reference proteome</keyword>
<name>A0A8H7CU75_9AGAR</name>
<dbReference type="AlphaFoldDB" id="A0A8H7CU75"/>
<gene>
    <name evidence="1" type="ORF">MSAN_01622000</name>
</gene>
<evidence type="ECO:0000313" key="1">
    <source>
        <dbReference type="EMBL" id="KAF7350619.1"/>
    </source>
</evidence>
<proteinExistence type="predicted"/>
<dbReference type="Proteomes" id="UP000623467">
    <property type="component" value="Unassembled WGS sequence"/>
</dbReference>
<accession>A0A8H7CU75</accession>
<organism evidence="1 2">
    <name type="scientific">Mycena sanguinolenta</name>
    <dbReference type="NCBI Taxonomy" id="230812"/>
    <lineage>
        <taxon>Eukaryota</taxon>
        <taxon>Fungi</taxon>
        <taxon>Dikarya</taxon>
        <taxon>Basidiomycota</taxon>
        <taxon>Agaricomycotina</taxon>
        <taxon>Agaricomycetes</taxon>
        <taxon>Agaricomycetidae</taxon>
        <taxon>Agaricales</taxon>
        <taxon>Marasmiineae</taxon>
        <taxon>Mycenaceae</taxon>
        <taxon>Mycena</taxon>
    </lineage>
</organism>
<dbReference type="OrthoDB" id="3365698at2759"/>
<evidence type="ECO:0000313" key="2">
    <source>
        <dbReference type="Proteomes" id="UP000623467"/>
    </source>
</evidence>
<sequence>MSTSAIRSPLDDRMNQLATRLSAIEILPILSTEKDDSHRGRCDNESTQPSAIYRIPTELVCEIFSLTLPHIRRIDRTPIEQPPWRLAHICQQWRAAALSNPLFWSTITLYSPPTGWRGQSCPPLMVKTQLIRSGTAPLHIIIDSRESDILDSCPSESIDLLIDQSHRWETARLFLHHALAPRLATRLRRATGKFPLLRILEIISHNNFGQIIGDIFSIAPSLRGVFLAVPPFLPKKQFPWSQLTHFRGAYHKSEDCVQIFLAAPNLVECGMSSASPHFSNGRSIMLSHLLRLSVTGDILASITAPSLQELWISGHAVLSLLAFIRCSGSLGDLRKLVVDQCSVPADLIPILRSLPTLRTFFVTVSRSTRVDELALFKALEIADNNPNICPNLIHIAAGGHALFAIDAFIPMVESRWNTVDPPSTLSFMRAFYSSRMPRQVGTIQNAVALIDQMRREGLDAALDSKLTPTGDNYLGIDRP</sequence>
<comment type="caution">
    <text evidence="1">The sequence shown here is derived from an EMBL/GenBank/DDBJ whole genome shotgun (WGS) entry which is preliminary data.</text>
</comment>